<keyword evidence="6" id="KW-0133">Cell shape</keyword>
<dbReference type="InterPro" id="IPR011923">
    <property type="entry name" value="RodA/MrdB"/>
</dbReference>
<evidence type="ECO:0000256" key="2">
    <source>
        <dbReference type="ARBA" id="ARBA00022475"/>
    </source>
</evidence>
<dbReference type="PROSITE" id="PS00428">
    <property type="entry name" value="FTSW_RODA_SPOVE"/>
    <property type="match status" value="1"/>
</dbReference>
<dbReference type="InterPro" id="IPR001182">
    <property type="entry name" value="FtsW/RodA"/>
</dbReference>
<protein>
    <submittedName>
        <fullName evidence="12">Rod shape-determining protein RodA</fullName>
    </submittedName>
</protein>
<dbReference type="Pfam" id="PF01098">
    <property type="entry name" value="FTSW_RODA_SPOVE"/>
    <property type="match status" value="1"/>
</dbReference>
<feature type="transmembrane region" description="Helical" evidence="11">
    <location>
        <begin position="182"/>
        <end position="200"/>
    </location>
</feature>
<keyword evidence="4" id="KW-0808">Transferase</keyword>
<feature type="transmembrane region" description="Helical" evidence="11">
    <location>
        <begin position="161"/>
        <end position="177"/>
    </location>
</feature>
<dbReference type="PANTHER" id="PTHR30474">
    <property type="entry name" value="CELL CYCLE PROTEIN"/>
    <property type="match status" value="1"/>
</dbReference>
<evidence type="ECO:0000256" key="11">
    <source>
        <dbReference type="SAM" id="Phobius"/>
    </source>
</evidence>
<proteinExistence type="predicted"/>
<evidence type="ECO:0000256" key="10">
    <source>
        <dbReference type="ARBA" id="ARBA00023316"/>
    </source>
</evidence>
<evidence type="ECO:0000256" key="8">
    <source>
        <dbReference type="ARBA" id="ARBA00022989"/>
    </source>
</evidence>
<keyword evidence="9 11" id="KW-0472">Membrane</keyword>
<dbReference type="GO" id="GO:0016757">
    <property type="term" value="F:glycosyltransferase activity"/>
    <property type="evidence" value="ECO:0007669"/>
    <property type="project" value="UniProtKB-KW"/>
</dbReference>
<accession>A0A1F5NN40</accession>
<dbReference type="GO" id="GO:0032153">
    <property type="term" value="C:cell division site"/>
    <property type="evidence" value="ECO:0007669"/>
    <property type="project" value="TreeGrafter"/>
</dbReference>
<dbReference type="PANTHER" id="PTHR30474:SF1">
    <property type="entry name" value="PEPTIDOGLYCAN GLYCOSYLTRANSFERASE MRDB"/>
    <property type="match status" value="1"/>
</dbReference>
<feature type="transmembrane region" description="Helical" evidence="11">
    <location>
        <begin position="336"/>
        <end position="357"/>
    </location>
</feature>
<feature type="transmembrane region" description="Helical" evidence="11">
    <location>
        <begin position="302"/>
        <end position="324"/>
    </location>
</feature>
<evidence type="ECO:0000256" key="5">
    <source>
        <dbReference type="ARBA" id="ARBA00022692"/>
    </source>
</evidence>
<evidence type="ECO:0000256" key="1">
    <source>
        <dbReference type="ARBA" id="ARBA00004141"/>
    </source>
</evidence>
<dbReference type="GO" id="GO:0009252">
    <property type="term" value="P:peptidoglycan biosynthetic process"/>
    <property type="evidence" value="ECO:0007669"/>
    <property type="project" value="UniProtKB-KW"/>
</dbReference>
<keyword evidence="3" id="KW-0328">Glycosyltransferase</keyword>
<keyword evidence="5 11" id="KW-0812">Transmembrane</keyword>
<evidence type="ECO:0000256" key="3">
    <source>
        <dbReference type="ARBA" id="ARBA00022676"/>
    </source>
</evidence>
<keyword evidence="7" id="KW-0573">Peptidoglycan synthesis</keyword>
<keyword evidence="8 11" id="KW-1133">Transmembrane helix</keyword>
<feature type="transmembrane region" description="Helical" evidence="11">
    <location>
        <begin position="12"/>
        <end position="30"/>
    </location>
</feature>
<dbReference type="GO" id="GO:0051301">
    <property type="term" value="P:cell division"/>
    <property type="evidence" value="ECO:0007669"/>
    <property type="project" value="InterPro"/>
</dbReference>
<evidence type="ECO:0000256" key="4">
    <source>
        <dbReference type="ARBA" id="ARBA00022679"/>
    </source>
</evidence>
<evidence type="ECO:0000256" key="6">
    <source>
        <dbReference type="ARBA" id="ARBA00022960"/>
    </source>
</evidence>
<organism evidence="12 13">
    <name type="scientific">Candidatus Doudnabacteria bacterium RIFCSPHIGHO2_01_FULL_46_14</name>
    <dbReference type="NCBI Taxonomy" id="1817824"/>
    <lineage>
        <taxon>Bacteria</taxon>
        <taxon>Candidatus Doudnaibacteriota</taxon>
    </lineage>
</organism>
<feature type="transmembrane region" description="Helical" evidence="11">
    <location>
        <begin position="270"/>
        <end position="290"/>
    </location>
</feature>
<evidence type="ECO:0000313" key="13">
    <source>
        <dbReference type="Proteomes" id="UP000176864"/>
    </source>
</evidence>
<gene>
    <name evidence="12" type="ORF">A2751_05700</name>
</gene>
<dbReference type="InterPro" id="IPR018365">
    <property type="entry name" value="Cell_cycle_FtsW-rel_CS"/>
</dbReference>
<comment type="subcellular location">
    <subcellularLocation>
        <location evidence="1">Membrane</location>
        <topology evidence="1">Multi-pass membrane protein</topology>
    </subcellularLocation>
</comment>
<keyword evidence="10" id="KW-0961">Cell wall biogenesis/degradation</keyword>
<sequence>MIWEKGFKNFDWIFFASALALSAVGIMMIYSTGFAGRTESSLWMRQIAALVIGLAGMFFFSSLDYRFFRKTSSWIYIFSLLLLVGVLLVGQDIRGSRRWFSLGPINFQPAELSKLALIIILAKYFQGKESFLRKFRYVAWSFVYAAIPVGLIMLQSDLGSAIVHLGIWGGVLLVVSIPKRFFLYLLLIFLVASAASWQFVLHDYQKDRLHTFIDPTADPLGRGYNVIQSMVAVGSGGVFGRGLARGLQSQLKFLPERQTDFIFASTVEELGLLGGLLVLLFFGVILFRILRLMKRSSDSFGNYLAAGVFFLFLTQISVNVGMNLGLLPVTGITLPFLSYGGSSLVITFILVGLVQSLSIHSTPVRF</sequence>
<dbReference type="STRING" id="1817824.A2751_05700"/>
<evidence type="ECO:0000256" key="9">
    <source>
        <dbReference type="ARBA" id="ARBA00023136"/>
    </source>
</evidence>
<name>A0A1F5NN40_9BACT</name>
<dbReference type="GO" id="GO:0005886">
    <property type="term" value="C:plasma membrane"/>
    <property type="evidence" value="ECO:0007669"/>
    <property type="project" value="TreeGrafter"/>
</dbReference>
<evidence type="ECO:0000313" key="12">
    <source>
        <dbReference type="EMBL" id="OGE79107.1"/>
    </source>
</evidence>
<feature type="transmembrane region" description="Helical" evidence="11">
    <location>
        <begin position="42"/>
        <end position="61"/>
    </location>
</feature>
<feature type="transmembrane region" description="Helical" evidence="11">
    <location>
        <begin position="73"/>
        <end position="93"/>
    </location>
</feature>
<comment type="caution">
    <text evidence="12">The sequence shown here is derived from an EMBL/GenBank/DDBJ whole genome shotgun (WGS) entry which is preliminary data.</text>
</comment>
<evidence type="ECO:0000256" key="7">
    <source>
        <dbReference type="ARBA" id="ARBA00022984"/>
    </source>
</evidence>
<dbReference type="GO" id="GO:0015648">
    <property type="term" value="F:lipid-linked peptidoglycan transporter activity"/>
    <property type="evidence" value="ECO:0007669"/>
    <property type="project" value="TreeGrafter"/>
</dbReference>
<dbReference type="GO" id="GO:0008360">
    <property type="term" value="P:regulation of cell shape"/>
    <property type="evidence" value="ECO:0007669"/>
    <property type="project" value="UniProtKB-KW"/>
</dbReference>
<reference evidence="12 13" key="1">
    <citation type="journal article" date="2016" name="Nat. Commun.">
        <title>Thousands of microbial genomes shed light on interconnected biogeochemical processes in an aquifer system.</title>
        <authorList>
            <person name="Anantharaman K."/>
            <person name="Brown C.T."/>
            <person name="Hug L.A."/>
            <person name="Sharon I."/>
            <person name="Castelle C.J."/>
            <person name="Probst A.J."/>
            <person name="Thomas B.C."/>
            <person name="Singh A."/>
            <person name="Wilkins M.J."/>
            <person name="Karaoz U."/>
            <person name="Brodie E.L."/>
            <person name="Williams K.H."/>
            <person name="Hubbard S.S."/>
            <person name="Banfield J.F."/>
        </authorList>
    </citation>
    <scope>NUCLEOTIDE SEQUENCE [LARGE SCALE GENOMIC DNA]</scope>
</reference>
<dbReference type="EMBL" id="MFEK01000007">
    <property type="protein sequence ID" value="OGE79107.1"/>
    <property type="molecule type" value="Genomic_DNA"/>
</dbReference>
<dbReference type="AlphaFoldDB" id="A0A1F5NN40"/>
<dbReference type="Proteomes" id="UP000176864">
    <property type="component" value="Unassembled WGS sequence"/>
</dbReference>
<dbReference type="NCBIfam" id="TIGR02210">
    <property type="entry name" value="rodA_shape"/>
    <property type="match status" value="1"/>
</dbReference>
<keyword evidence="2" id="KW-1003">Cell membrane</keyword>
<feature type="transmembrane region" description="Helical" evidence="11">
    <location>
        <begin position="137"/>
        <end position="155"/>
    </location>
</feature>
<dbReference type="GO" id="GO:0071555">
    <property type="term" value="P:cell wall organization"/>
    <property type="evidence" value="ECO:0007669"/>
    <property type="project" value="UniProtKB-KW"/>
</dbReference>